<protein>
    <recommendedName>
        <fullName evidence="4">SMEK domain-containing protein</fullName>
    </recommendedName>
</protein>
<feature type="domain" description="SMEK" evidence="2">
    <location>
        <begin position="10"/>
        <end position="144"/>
    </location>
</feature>
<feature type="domain" description="ABC-three component systems C-terminal" evidence="1">
    <location>
        <begin position="174"/>
        <end position="311"/>
    </location>
</feature>
<evidence type="ECO:0008006" key="4">
    <source>
        <dbReference type="Google" id="ProtNLM"/>
    </source>
</evidence>
<dbReference type="InterPro" id="IPR046919">
    <property type="entry name" value="ABC-3C_CTD10"/>
</dbReference>
<dbReference type="Pfam" id="PF20275">
    <property type="entry name" value="CTD10"/>
    <property type="match status" value="1"/>
</dbReference>
<evidence type="ECO:0000259" key="2">
    <source>
        <dbReference type="Pfam" id="PF21941"/>
    </source>
</evidence>
<evidence type="ECO:0000259" key="1">
    <source>
        <dbReference type="Pfam" id="PF20275"/>
    </source>
</evidence>
<dbReference type="AlphaFoldDB" id="A0A450Z024"/>
<proteinExistence type="predicted"/>
<dbReference type="NCBIfam" id="NF033859">
    <property type="entry name" value="SMEK_N"/>
    <property type="match status" value="1"/>
</dbReference>
<organism evidence="3">
    <name type="scientific">Candidatus Kentrum sp. TC</name>
    <dbReference type="NCBI Taxonomy" id="2126339"/>
    <lineage>
        <taxon>Bacteria</taxon>
        <taxon>Pseudomonadati</taxon>
        <taxon>Pseudomonadota</taxon>
        <taxon>Gammaproteobacteria</taxon>
        <taxon>Candidatus Kentrum</taxon>
    </lineage>
</organism>
<dbReference type="EMBL" id="CAADFT010000076">
    <property type="protein sequence ID" value="VFK47098.1"/>
    <property type="molecule type" value="Genomic_DNA"/>
</dbReference>
<name>A0A450Z024_9GAMM</name>
<gene>
    <name evidence="3" type="ORF">BECKTC1821E_GA0114239_10767</name>
</gene>
<reference evidence="3" key="1">
    <citation type="submission" date="2019-02" db="EMBL/GenBank/DDBJ databases">
        <authorList>
            <person name="Gruber-Vodicka R. H."/>
            <person name="Seah K. B. B."/>
        </authorList>
    </citation>
    <scope>NUCLEOTIDE SEQUENCE</scope>
    <source>
        <strain evidence="3">BECK_BZ125</strain>
    </source>
</reference>
<sequence>MNRRKYFDFIEEKLNLLAVRIEKRGGLNLLDLNLHSENFYRDFLNLLFDWRLENLNAAHKNAPGVDLIDADKQIVAQVSATATKQKIESALANVPSEYKSYAFKFLSISKDATDLRGKSFSNPHGLAFSPREDIFDVQSLLNFISDLDTERLEQVYLFLKKELKSEPDPEKIASNLATIIELLSKEDWREGATDFETAPYDIEAKISYNELHEASSIIEDYKIHHARIDKIYSEFDEQGANKSLSILGRIRKYYVDLGVEDPPDRRFLMVVDEVTREIRASANYNPISEEELGLCVEILVVDAFIRCKIFKNPSGYAYARP</sequence>
<dbReference type="InterPro" id="IPR047740">
    <property type="entry name" value="SMEK_dom"/>
</dbReference>
<evidence type="ECO:0000313" key="3">
    <source>
        <dbReference type="EMBL" id="VFK47098.1"/>
    </source>
</evidence>
<dbReference type="Pfam" id="PF21941">
    <property type="entry name" value="SMEK_N"/>
    <property type="match status" value="1"/>
</dbReference>
<accession>A0A450Z024</accession>